<dbReference type="OMA" id="MQMNISI"/>
<evidence type="ECO:0000256" key="1">
    <source>
        <dbReference type="ARBA" id="ARBA00009024"/>
    </source>
</evidence>
<dbReference type="Ensembl" id="ENSECAT00000015211.4">
    <property type="protein sequence ID" value="ENSECAP00000012210.3"/>
    <property type="gene ID" value="ENSECAG00000014585.4"/>
</dbReference>
<dbReference type="Pfam" id="PF04749">
    <property type="entry name" value="PLAC8"/>
    <property type="match status" value="1"/>
</dbReference>
<feature type="chain" id="PRO_5023820103" evidence="2">
    <location>
        <begin position="17"/>
        <end position="181"/>
    </location>
</feature>
<comment type="similarity">
    <text evidence="1">Belongs to the cornifelin family.</text>
</comment>
<keyword evidence="4" id="KW-1185">Reference proteome</keyword>
<protein>
    <submittedName>
        <fullName evidence="3">Placenta associated 8 A</fullName>
    </submittedName>
</protein>
<organism evidence="3 4">
    <name type="scientific">Equus caballus</name>
    <name type="common">Horse</name>
    <dbReference type="NCBI Taxonomy" id="9796"/>
    <lineage>
        <taxon>Eukaryota</taxon>
        <taxon>Metazoa</taxon>
        <taxon>Chordata</taxon>
        <taxon>Craniata</taxon>
        <taxon>Vertebrata</taxon>
        <taxon>Euteleostomi</taxon>
        <taxon>Mammalia</taxon>
        <taxon>Eutheria</taxon>
        <taxon>Laurasiatheria</taxon>
        <taxon>Perissodactyla</taxon>
        <taxon>Equidae</taxon>
        <taxon>Equus</taxon>
    </lineage>
</organism>
<evidence type="ECO:0000313" key="5">
    <source>
        <dbReference type="VGNC" id="VGNC:96873"/>
    </source>
</evidence>
<dbReference type="InterPro" id="IPR006461">
    <property type="entry name" value="PLAC_motif_containing"/>
</dbReference>
<dbReference type="Bgee" id="ENSECAG00000014585">
    <property type="expression patterns" value="Expressed in bone marrow and 21 other cell types or tissues"/>
</dbReference>
<dbReference type="AlphaFoldDB" id="F7DTR9"/>
<accession>F7DTR9</accession>
<dbReference type="PANTHER" id="PTHR15907">
    <property type="entry name" value="DUF614 FAMILY PROTEIN-RELATED"/>
    <property type="match status" value="1"/>
</dbReference>
<dbReference type="NCBIfam" id="TIGR01571">
    <property type="entry name" value="A_thal_Cys_rich"/>
    <property type="match status" value="1"/>
</dbReference>
<reference evidence="3" key="3">
    <citation type="submission" date="2025-09" db="UniProtKB">
        <authorList>
            <consortium name="Ensembl"/>
        </authorList>
    </citation>
    <scope>IDENTIFICATION</scope>
    <source>
        <strain evidence="3">Thoroughbred</strain>
    </source>
</reference>
<reference evidence="3 4" key="1">
    <citation type="journal article" date="2009" name="Science">
        <title>Genome sequence, comparative analysis, and population genetics of the domestic horse.</title>
        <authorList>
            <consortium name="Broad Institute Genome Sequencing Platform"/>
            <consortium name="Broad Institute Whole Genome Assembly Team"/>
            <person name="Wade C.M."/>
            <person name="Giulotto E."/>
            <person name="Sigurdsson S."/>
            <person name="Zoli M."/>
            <person name="Gnerre S."/>
            <person name="Imsland F."/>
            <person name="Lear T.L."/>
            <person name="Adelson D.L."/>
            <person name="Bailey E."/>
            <person name="Bellone R.R."/>
            <person name="Bloecker H."/>
            <person name="Distl O."/>
            <person name="Edgar R.C."/>
            <person name="Garber M."/>
            <person name="Leeb T."/>
            <person name="Mauceli E."/>
            <person name="MacLeod J.N."/>
            <person name="Penedo M.C.T."/>
            <person name="Raison J.M."/>
            <person name="Sharpe T."/>
            <person name="Vogel J."/>
            <person name="Andersson L."/>
            <person name="Antczak D.F."/>
            <person name="Biagi T."/>
            <person name="Binns M.M."/>
            <person name="Chowdhary B.P."/>
            <person name="Coleman S.J."/>
            <person name="Della Valle G."/>
            <person name="Fryc S."/>
            <person name="Guerin G."/>
            <person name="Hasegawa T."/>
            <person name="Hill E.W."/>
            <person name="Jurka J."/>
            <person name="Kiialainen A."/>
            <person name="Lindgren G."/>
            <person name="Liu J."/>
            <person name="Magnani E."/>
            <person name="Mickelson J.R."/>
            <person name="Murray J."/>
            <person name="Nergadze S.G."/>
            <person name="Onofrio R."/>
            <person name="Pedroni S."/>
            <person name="Piras M.F."/>
            <person name="Raudsepp T."/>
            <person name="Rocchi M."/>
            <person name="Roeed K.H."/>
            <person name="Ryder O.A."/>
            <person name="Searle S."/>
            <person name="Skow L."/>
            <person name="Swinburne J.E."/>
            <person name="Syvaenen A.C."/>
            <person name="Tozaki T."/>
            <person name="Valberg S.J."/>
            <person name="Vaudin M."/>
            <person name="White J.R."/>
            <person name="Zody M.C."/>
            <person name="Lander E.S."/>
            <person name="Lindblad-Toh K."/>
        </authorList>
    </citation>
    <scope>NUCLEOTIDE SEQUENCE [LARGE SCALE GENOMIC DNA]</scope>
    <source>
        <strain evidence="3 4">Thoroughbred</strain>
    </source>
</reference>
<dbReference type="InParanoid" id="F7DTR9"/>
<gene>
    <name evidence="3 5" type="primary">PLAC8A</name>
</gene>
<feature type="signal peptide" evidence="2">
    <location>
        <begin position="1"/>
        <end position="16"/>
    </location>
</feature>
<reference evidence="3" key="2">
    <citation type="submission" date="2025-08" db="UniProtKB">
        <authorList>
            <consortium name="Ensembl"/>
        </authorList>
    </citation>
    <scope>IDENTIFICATION</scope>
    <source>
        <strain evidence="3">Thoroughbred</strain>
    </source>
</reference>
<dbReference type="VGNC" id="VGNC:96873">
    <property type="gene designation" value="PLAC8A"/>
</dbReference>
<dbReference type="HOGENOM" id="CLU_083147_5_3_1"/>
<evidence type="ECO:0000313" key="3">
    <source>
        <dbReference type="Ensembl" id="ENSECAP00000012210.3"/>
    </source>
</evidence>
<keyword evidence="2" id="KW-0732">Signal</keyword>
<evidence type="ECO:0000313" key="4">
    <source>
        <dbReference type="Proteomes" id="UP000002281"/>
    </source>
</evidence>
<dbReference type="GeneTree" id="ENSGT00940000165276"/>
<name>F7DTR9_HORSE</name>
<dbReference type="Proteomes" id="UP000002281">
    <property type="component" value="Chromosome 3"/>
</dbReference>
<sequence>MIHPFRLLNFIPCSLAWHLTHRRHSTAVYQRSETQQLSRAAGSVSLIQSSWAAGFLGGSPTVCSALLNLALKMNPVVAQPGYGARGATASSWQTDVFDCCDDLGVCLCGTFFPLCLSCQIASDMDECCLCGGSVAMRTLYRTRYGIPGSICDDYLCLMCCPNCTLCQLKRDIDKRRAMNAF</sequence>
<proteinExistence type="inferred from homology"/>
<dbReference type="STRING" id="9796.ENSECAP00000012210"/>
<dbReference type="PaxDb" id="9796-ENSECAP00000012210"/>
<evidence type="ECO:0000256" key="2">
    <source>
        <dbReference type="SAM" id="SignalP"/>
    </source>
</evidence>